<feature type="transmembrane region" description="Helical" evidence="6">
    <location>
        <begin position="103"/>
        <end position="121"/>
    </location>
</feature>
<dbReference type="Proteomes" id="UP000677804">
    <property type="component" value="Chromosome"/>
</dbReference>
<name>A0ABX8D4I3_9CELL</name>
<evidence type="ECO:0000313" key="9">
    <source>
        <dbReference type="Proteomes" id="UP000677804"/>
    </source>
</evidence>
<gene>
    <name evidence="8" type="ORF">KG103_12910</name>
</gene>
<accession>A0ABX8D4I3</accession>
<dbReference type="Gene3D" id="1.20.81.30">
    <property type="entry name" value="Type II secretion system (T2SS), domain F"/>
    <property type="match status" value="1"/>
</dbReference>
<keyword evidence="4 6" id="KW-1133">Transmembrane helix</keyword>
<dbReference type="InterPro" id="IPR018076">
    <property type="entry name" value="T2SS_GspF_dom"/>
</dbReference>
<dbReference type="InterPro" id="IPR042094">
    <property type="entry name" value="T2SS_GspF_sf"/>
</dbReference>
<dbReference type="RefSeq" id="WP_207338980.1">
    <property type="nucleotide sequence ID" value="NZ_CP074405.1"/>
</dbReference>
<organism evidence="8 9">
    <name type="scientific">Cellulomonas wangleii</name>
    <dbReference type="NCBI Taxonomy" id="2816956"/>
    <lineage>
        <taxon>Bacteria</taxon>
        <taxon>Bacillati</taxon>
        <taxon>Actinomycetota</taxon>
        <taxon>Actinomycetes</taxon>
        <taxon>Micrococcales</taxon>
        <taxon>Cellulomonadaceae</taxon>
        <taxon>Cellulomonas</taxon>
    </lineage>
</organism>
<evidence type="ECO:0000256" key="5">
    <source>
        <dbReference type="ARBA" id="ARBA00023136"/>
    </source>
</evidence>
<evidence type="ECO:0000256" key="3">
    <source>
        <dbReference type="ARBA" id="ARBA00022692"/>
    </source>
</evidence>
<keyword evidence="5 6" id="KW-0472">Membrane</keyword>
<proteinExistence type="predicted"/>
<evidence type="ECO:0000256" key="2">
    <source>
        <dbReference type="ARBA" id="ARBA00022475"/>
    </source>
</evidence>
<feature type="domain" description="Type II secretion system protein GspF" evidence="7">
    <location>
        <begin position="140"/>
        <end position="263"/>
    </location>
</feature>
<dbReference type="EMBL" id="CP074405">
    <property type="protein sequence ID" value="QVI61376.1"/>
    <property type="molecule type" value="Genomic_DNA"/>
</dbReference>
<dbReference type="PANTHER" id="PTHR35007">
    <property type="entry name" value="INTEGRAL MEMBRANE PROTEIN-RELATED"/>
    <property type="match status" value="1"/>
</dbReference>
<evidence type="ECO:0000256" key="1">
    <source>
        <dbReference type="ARBA" id="ARBA00004651"/>
    </source>
</evidence>
<dbReference type="Pfam" id="PF00482">
    <property type="entry name" value="T2SSF"/>
    <property type="match status" value="1"/>
</dbReference>
<reference evidence="8 9" key="1">
    <citation type="submission" date="2021-05" db="EMBL/GenBank/DDBJ databases">
        <title>Novel species in genus Cellulomonas.</title>
        <authorList>
            <person name="Zhang G."/>
        </authorList>
    </citation>
    <scope>NUCLEOTIDE SEQUENCE [LARGE SCALE GENOMIC DNA]</scope>
    <source>
        <strain evidence="9">zg-ZUI222</strain>
    </source>
</reference>
<keyword evidence="9" id="KW-1185">Reference proteome</keyword>
<protein>
    <submittedName>
        <fullName evidence="8">Type II secretion system F family protein</fullName>
    </submittedName>
</protein>
<evidence type="ECO:0000259" key="7">
    <source>
        <dbReference type="Pfam" id="PF00482"/>
    </source>
</evidence>
<evidence type="ECO:0000256" key="4">
    <source>
        <dbReference type="ARBA" id="ARBA00022989"/>
    </source>
</evidence>
<keyword evidence="3 6" id="KW-0812">Transmembrane</keyword>
<dbReference type="PANTHER" id="PTHR35007:SF1">
    <property type="entry name" value="PILUS ASSEMBLY PROTEIN"/>
    <property type="match status" value="1"/>
</dbReference>
<evidence type="ECO:0000313" key="8">
    <source>
        <dbReference type="EMBL" id="QVI61376.1"/>
    </source>
</evidence>
<sequence length="307" mass="32615">MTVLLILVGVAAASVLLVVGIADISFVHSRRRAIVEGVVDENPASWNARVDAWDRSFVQTRPGRWVSRQLVLAGEERSPSLVAAVTLASGAVTAWLLSVALAPAFGVLGVVAMVVGLRTWLGRTRQRRNEQFISQMPELARVLSNATSAGLSIAAAIGVAAGELTAPAGPELRRVADRLRFGVALDTAIEELQERLPSREVAVLSSTLLVSARSGGSLVTALRDIADTLEQRKETRREVRTVLAQATATGYTVVGMGFGILVLLNVIQPGTVERMTQEWLGRGALLVGGGLLVGGALVIRRMTRFPS</sequence>
<feature type="transmembrane region" description="Helical" evidence="6">
    <location>
        <begin position="242"/>
        <end position="267"/>
    </location>
</feature>
<evidence type="ECO:0000256" key="6">
    <source>
        <dbReference type="SAM" id="Phobius"/>
    </source>
</evidence>
<feature type="transmembrane region" description="Helical" evidence="6">
    <location>
        <begin position="279"/>
        <end position="299"/>
    </location>
</feature>
<feature type="transmembrane region" description="Helical" evidence="6">
    <location>
        <begin position="6"/>
        <end position="27"/>
    </location>
</feature>
<keyword evidence="2" id="KW-1003">Cell membrane</keyword>
<comment type="subcellular location">
    <subcellularLocation>
        <location evidence="1">Cell membrane</location>
        <topology evidence="1">Multi-pass membrane protein</topology>
    </subcellularLocation>
</comment>